<proteinExistence type="predicted"/>
<dbReference type="Proteomes" id="UP001279734">
    <property type="component" value="Unassembled WGS sequence"/>
</dbReference>
<evidence type="ECO:0000313" key="1">
    <source>
        <dbReference type="EMBL" id="GMH22466.1"/>
    </source>
</evidence>
<reference evidence="1" key="1">
    <citation type="submission" date="2023-05" db="EMBL/GenBank/DDBJ databases">
        <title>Nepenthes gracilis genome sequencing.</title>
        <authorList>
            <person name="Fukushima K."/>
        </authorList>
    </citation>
    <scope>NUCLEOTIDE SEQUENCE</scope>
    <source>
        <strain evidence="1">SING2019-196</strain>
    </source>
</reference>
<dbReference type="AlphaFoldDB" id="A0AAD3T4G3"/>
<accession>A0AAD3T4G3</accession>
<sequence>MAENMLNIKSQAGTRTYRCKIMAIFAFEELTKKLKFFLSFTLLESLVDGIVIQSSITDSWLNQFSYLGSSNSGLWTSGNEQYVSKVKN</sequence>
<organism evidence="1 2">
    <name type="scientific">Nepenthes gracilis</name>
    <name type="common">Slender pitcher plant</name>
    <dbReference type="NCBI Taxonomy" id="150966"/>
    <lineage>
        <taxon>Eukaryota</taxon>
        <taxon>Viridiplantae</taxon>
        <taxon>Streptophyta</taxon>
        <taxon>Embryophyta</taxon>
        <taxon>Tracheophyta</taxon>
        <taxon>Spermatophyta</taxon>
        <taxon>Magnoliopsida</taxon>
        <taxon>eudicotyledons</taxon>
        <taxon>Gunneridae</taxon>
        <taxon>Pentapetalae</taxon>
        <taxon>Caryophyllales</taxon>
        <taxon>Nepenthaceae</taxon>
        <taxon>Nepenthes</taxon>
    </lineage>
</organism>
<gene>
    <name evidence="1" type="ORF">Nepgr_024309</name>
</gene>
<keyword evidence="2" id="KW-1185">Reference proteome</keyword>
<name>A0AAD3T4G3_NEPGR</name>
<dbReference type="EMBL" id="BSYO01000024">
    <property type="protein sequence ID" value="GMH22466.1"/>
    <property type="molecule type" value="Genomic_DNA"/>
</dbReference>
<comment type="caution">
    <text evidence="1">The sequence shown here is derived from an EMBL/GenBank/DDBJ whole genome shotgun (WGS) entry which is preliminary data.</text>
</comment>
<protein>
    <submittedName>
        <fullName evidence="1">Uncharacterized protein</fullName>
    </submittedName>
</protein>
<evidence type="ECO:0000313" key="2">
    <source>
        <dbReference type="Proteomes" id="UP001279734"/>
    </source>
</evidence>